<sequence>MTARRAHPILPRPMPVLRGAVTLSRFRVEPAKEAPSDVKRWLTRGLKAHAFEPIDRRSEEERAVGFVELENEESSEFSAGRLYYGEYALFAFRIDTIKVPAAALKAELAKWAAAFEKENGRPPSRGEKTQSRGEIRQMLRNRATPRTSTVDVSWNLKTQQVQIWSASRKVVDEITVALEGGLNVKFFGMTPSAMAQTAGIDESLLGPTTELIGMDLPATAGEVAHGEA</sequence>
<accession>A0A511HGV2</accession>
<comment type="caution">
    <text evidence="1">The sequence shown here is derived from an EMBL/GenBank/DDBJ whole genome shotgun (WGS) entry which is preliminary data.</text>
</comment>
<reference evidence="1 2" key="1">
    <citation type="submission" date="2019-07" db="EMBL/GenBank/DDBJ databases">
        <title>Whole genome shotgun sequence of Myxococcus virescens NBRC 100334.</title>
        <authorList>
            <person name="Hosoyama A."/>
            <person name="Uohara A."/>
            <person name="Ohji S."/>
            <person name="Ichikawa N."/>
        </authorList>
    </citation>
    <scope>NUCLEOTIDE SEQUENCE [LARGE SCALE GENOMIC DNA]</scope>
    <source>
        <strain evidence="1 2">NBRC 100334</strain>
    </source>
</reference>
<gene>
    <name evidence="1" type="ORF">MVI01_43880</name>
</gene>
<dbReference type="GO" id="GO:0006310">
    <property type="term" value="P:DNA recombination"/>
    <property type="evidence" value="ECO:0007669"/>
    <property type="project" value="InterPro"/>
</dbReference>
<dbReference type="EMBL" id="BJVY01000026">
    <property type="protein sequence ID" value="GEL72604.1"/>
    <property type="molecule type" value="Genomic_DNA"/>
</dbReference>
<dbReference type="Proteomes" id="UP000321224">
    <property type="component" value="Unassembled WGS sequence"/>
</dbReference>
<name>A0A511HGV2_9BACT</name>
<evidence type="ECO:0000313" key="2">
    <source>
        <dbReference type="Proteomes" id="UP000321224"/>
    </source>
</evidence>
<dbReference type="InterPro" id="IPR007476">
    <property type="entry name" value="RdgC"/>
</dbReference>
<evidence type="ECO:0000313" key="1">
    <source>
        <dbReference type="EMBL" id="GEL72604.1"/>
    </source>
</evidence>
<proteinExistence type="predicted"/>
<organism evidence="1 2">
    <name type="scientific">Myxococcus virescens</name>
    <dbReference type="NCBI Taxonomy" id="83456"/>
    <lineage>
        <taxon>Bacteria</taxon>
        <taxon>Pseudomonadati</taxon>
        <taxon>Myxococcota</taxon>
        <taxon>Myxococcia</taxon>
        <taxon>Myxococcales</taxon>
        <taxon>Cystobacterineae</taxon>
        <taxon>Myxococcaceae</taxon>
        <taxon>Myxococcus</taxon>
    </lineage>
</organism>
<dbReference type="AlphaFoldDB" id="A0A511HGV2"/>
<protein>
    <submittedName>
        <fullName evidence="1">Uncharacterized protein</fullName>
    </submittedName>
</protein>
<dbReference type="Pfam" id="PF04381">
    <property type="entry name" value="RdgC"/>
    <property type="match status" value="1"/>
</dbReference>